<dbReference type="PROSITE" id="PS01047">
    <property type="entry name" value="HMA_1"/>
    <property type="match status" value="1"/>
</dbReference>
<dbReference type="NCBIfam" id="TIGR01494">
    <property type="entry name" value="ATPase_P-type"/>
    <property type="match status" value="1"/>
</dbReference>
<feature type="transmembrane region" description="Helical" evidence="16">
    <location>
        <begin position="191"/>
        <end position="212"/>
    </location>
</feature>
<sequence>MKCAHCSLEYQENQLIKAGNLYFCCNGCKSVYEIIKSNNLDEFYKNANNLSKVEISNVDESVVFKEKIANNISQITFNIPNIHCSACVWLIEKFLLKNEAIVSININYFSKRAQVEFIDDKTSVQEILNQITKLGYKVLPLSADYNKAYKNHQKSYSKLIVAVVCVMNIMWLSIARYAGYFSSMDADIKDIINFAEFILCTPVLFYTALPMFNSAKNALKLKSLNMDCLVVGGALLAYIYSLCAMFLRLEYLYFDSVAMIICFVYAGKFLENLTKKNAIKNVDFLSDLINAEVNLIKNNEVVKSSVYEIKKGDVLRFFTGDKILFDGLCVGGKAKLNTSAITGEAKLKSVSLNSKIISSSVVYSGSCDVKTECEFKDSYIQKIANILNNTKKSNLQKLTDKISSYFCFAILFLAFICFLFNIENINEAIIRSVSVLIIACPCALALSAPVCNLCAINQALKHCILFKNANDVENLSKIKYAVFDKTGVLTSFNLKLSSYEIYSKKDILEELLSLNNHILALNIKDNLKLTKHIISNENYTQIDGKGVIYIKDNKKYFLGSAKFLKENGVNVKSFDKTEVFFADEKELLAYFVFENKINDGALELINFLKSKNIECIMLSGDKEQECKKTAQSLNITKYKAECLPTDKIDFLTSLNSKEILMIGDGINDALALKQALVSISFKQASDLAKNTSDIIILDDNLNKIKSAIRLAKRTYFTIKTNLLISLFYNLISLPLAFNGYINPLVAALFMSFSSICVILNAQRLNNFLTKEVK</sequence>
<keyword evidence="7 16" id="KW-0479">Metal-binding</keyword>
<dbReference type="SUPFAM" id="SSF81665">
    <property type="entry name" value="Calcium ATPase, transmembrane domain M"/>
    <property type="match status" value="1"/>
</dbReference>
<evidence type="ECO:0000256" key="9">
    <source>
        <dbReference type="ARBA" id="ARBA00022840"/>
    </source>
</evidence>
<dbReference type="Pfam" id="PF00702">
    <property type="entry name" value="Hydrolase"/>
    <property type="match status" value="1"/>
</dbReference>
<keyword evidence="12" id="KW-0406">Ion transport</keyword>
<feature type="transmembrane region" description="Helical" evidence="16">
    <location>
        <begin position="743"/>
        <end position="761"/>
    </location>
</feature>
<dbReference type="InterPro" id="IPR023298">
    <property type="entry name" value="ATPase_P-typ_TM_dom_sf"/>
</dbReference>
<comment type="function">
    <text evidence="14">Probably involved in copper export.</text>
</comment>
<evidence type="ECO:0000256" key="5">
    <source>
        <dbReference type="ARBA" id="ARBA00022553"/>
    </source>
</evidence>
<name>A0ABS7WT67_9BACT</name>
<gene>
    <name evidence="18" type="ORF">AVCANL283_07675</name>
</gene>
<dbReference type="Pfam" id="PF00122">
    <property type="entry name" value="E1-E2_ATPase"/>
    <property type="match status" value="1"/>
</dbReference>
<dbReference type="Proteomes" id="UP000786183">
    <property type="component" value="Unassembled WGS sequence"/>
</dbReference>
<feature type="transmembrane region" description="Helical" evidence="16">
    <location>
        <begin position="402"/>
        <end position="422"/>
    </location>
</feature>
<feature type="domain" description="HMA" evidence="17">
    <location>
        <begin position="73"/>
        <end position="139"/>
    </location>
</feature>
<evidence type="ECO:0000256" key="8">
    <source>
        <dbReference type="ARBA" id="ARBA00022741"/>
    </source>
</evidence>
<keyword evidence="4" id="KW-0813">Transport</keyword>
<evidence type="ECO:0000256" key="2">
    <source>
        <dbReference type="ARBA" id="ARBA00004236"/>
    </source>
</evidence>
<evidence type="ECO:0000256" key="15">
    <source>
        <dbReference type="ARBA" id="ARBA00040690"/>
    </source>
</evidence>
<dbReference type="PRINTS" id="PR00943">
    <property type="entry name" value="CUATPASE"/>
</dbReference>
<protein>
    <recommendedName>
        <fullName evidence="15">Copper-transporting ATPase</fullName>
    </recommendedName>
</protein>
<evidence type="ECO:0000256" key="11">
    <source>
        <dbReference type="ARBA" id="ARBA00022989"/>
    </source>
</evidence>
<evidence type="ECO:0000259" key="17">
    <source>
        <dbReference type="PROSITE" id="PS50846"/>
    </source>
</evidence>
<dbReference type="InterPro" id="IPR023214">
    <property type="entry name" value="HAD_sf"/>
</dbReference>
<dbReference type="PRINTS" id="PR00119">
    <property type="entry name" value="CATATPASE"/>
</dbReference>
<dbReference type="Gene3D" id="3.40.1110.10">
    <property type="entry name" value="Calcium-transporting ATPase, cytoplasmic domain N"/>
    <property type="match status" value="1"/>
</dbReference>
<dbReference type="InterPro" id="IPR036412">
    <property type="entry name" value="HAD-like_sf"/>
</dbReference>
<keyword evidence="8 16" id="KW-0547">Nucleotide-binding</keyword>
<feature type="transmembrane region" description="Helical" evidence="16">
    <location>
        <begin position="715"/>
        <end position="737"/>
    </location>
</feature>
<feature type="transmembrane region" description="Helical" evidence="16">
    <location>
        <begin position="224"/>
        <end position="247"/>
    </location>
</feature>
<keyword evidence="16" id="KW-1003">Cell membrane</keyword>
<comment type="caution">
    <text evidence="18">The sequence shown here is derived from an EMBL/GenBank/DDBJ whole genome shotgun (WGS) entry which is preliminary data.</text>
</comment>
<evidence type="ECO:0000313" key="19">
    <source>
        <dbReference type="Proteomes" id="UP000786183"/>
    </source>
</evidence>
<dbReference type="PROSITE" id="PS50846">
    <property type="entry name" value="HMA_2"/>
    <property type="match status" value="1"/>
</dbReference>
<evidence type="ECO:0000256" key="16">
    <source>
        <dbReference type="RuleBase" id="RU362081"/>
    </source>
</evidence>
<dbReference type="SUPFAM" id="SSF55008">
    <property type="entry name" value="HMA, heavy metal-associated domain"/>
    <property type="match status" value="1"/>
</dbReference>
<dbReference type="Gene3D" id="3.30.70.100">
    <property type="match status" value="1"/>
</dbReference>
<evidence type="ECO:0000256" key="1">
    <source>
        <dbReference type="ARBA" id="ARBA00004127"/>
    </source>
</evidence>
<keyword evidence="13 16" id="KW-0472">Membrane</keyword>
<evidence type="ECO:0000313" key="18">
    <source>
        <dbReference type="EMBL" id="MBZ7987971.1"/>
    </source>
</evidence>
<dbReference type="InterPro" id="IPR008250">
    <property type="entry name" value="ATPase_P-typ_transduc_dom_A_sf"/>
</dbReference>
<keyword evidence="11 16" id="KW-1133">Transmembrane helix</keyword>
<keyword evidence="10" id="KW-1278">Translocase</keyword>
<comment type="subcellular location">
    <subcellularLocation>
        <location evidence="2 16">Cell membrane</location>
    </subcellularLocation>
    <subcellularLocation>
        <location evidence="1">Endomembrane system</location>
        <topology evidence="1">Multi-pass membrane protein</topology>
    </subcellularLocation>
</comment>
<dbReference type="InterPro" id="IPR021993">
    <property type="entry name" value="ATPase-cat-bd"/>
</dbReference>
<dbReference type="NCBIfam" id="TIGR01525">
    <property type="entry name" value="ATPase-IB_hvy"/>
    <property type="match status" value="1"/>
</dbReference>
<dbReference type="Gene3D" id="2.70.150.10">
    <property type="entry name" value="Calcium-transporting ATPase, cytoplasmic transduction domain A"/>
    <property type="match status" value="1"/>
</dbReference>
<keyword evidence="6 16" id="KW-0812">Transmembrane</keyword>
<feature type="transmembrane region" description="Helical" evidence="16">
    <location>
        <begin position="253"/>
        <end position="270"/>
    </location>
</feature>
<dbReference type="InterPro" id="IPR036163">
    <property type="entry name" value="HMA_dom_sf"/>
</dbReference>
<dbReference type="Pfam" id="PF12156">
    <property type="entry name" value="ATPase-cat_bd"/>
    <property type="match status" value="1"/>
</dbReference>
<dbReference type="Gene3D" id="3.40.50.1000">
    <property type="entry name" value="HAD superfamily/HAD-like"/>
    <property type="match status" value="1"/>
</dbReference>
<dbReference type="SUPFAM" id="SSF56784">
    <property type="entry name" value="HAD-like"/>
    <property type="match status" value="1"/>
</dbReference>
<dbReference type="InterPro" id="IPR059000">
    <property type="entry name" value="ATPase_P-type_domA"/>
</dbReference>
<feature type="transmembrane region" description="Helical" evidence="16">
    <location>
        <begin position="428"/>
        <end position="451"/>
    </location>
</feature>
<dbReference type="RefSeq" id="WP_172232930.1">
    <property type="nucleotide sequence ID" value="NZ_CP035946.1"/>
</dbReference>
<accession>A0ABS7WT67</accession>
<evidence type="ECO:0000256" key="4">
    <source>
        <dbReference type="ARBA" id="ARBA00022448"/>
    </source>
</evidence>
<feature type="transmembrane region" description="Helical" evidence="16">
    <location>
        <begin position="159"/>
        <end position="179"/>
    </location>
</feature>
<dbReference type="EMBL" id="JACGBB010000021">
    <property type="protein sequence ID" value="MBZ7987971.1"/>
    <property type="molecule type" value="Genomic_DNA"/>
</dbReference>
<dbReference type="NCBIfam" id="TIGR01511">
    <property type="entry name" value="ATPase-IB1_Cu"/>
    <property type="match status" value="1"/>
</dbReference>
<dbReference type="CDD" id="cd00371">
    <property type="entry name" value="HMA"/>
    <property type="match status" value="1"/>
</dbReference>
<evidence type="ECO:0000256" key="7">
    <source>
        <dbReference type="ARBA" id="ARBA00022723"/>
    </source>
</evidence>
<evidence type="ECO:0000256" key="14">
    <source>
        <dbReference type="ARBA" id="ARBA00037143"/>
    </source>
</evidence>
<keyword evidence="9 16" id="KW-0067">ATP-binding</keyword>
<dbReference type="InterPro" id="IPR023299">
    <property type="entry name" value="ATPase_P-typ_cyto_dom_N"/>
</dbReference>
<keyword evidence="19" id="KW-1185">Reference proteome</keyword>
<dbReference type="InterPro" id="IPR001757">
    <property type="entry name" value="P_typ_ATPase"/>
</dbReference>
<organism evidence="18 19">
    <name type="scientific">Campylobacter canadensis</name>
    <dbReference type="NCBI Taxonomy" id="449520"/>
    <lineage>
        <taxon>Bacteria</taxon>
        <taxon>Pseudomonadati</taxon>
        <taxon>Campylobacterota</taxon>
        <taxon>Epsilonproteobacteria</taxon>
        <taxon>Campylobacterales</taxon>
        <taxon>Campylobacteraceae</taxon>
        <taxon>Campylobacter</taxon>
    </lineage>
</organism>
<dbReference type="SUPFAM" id="SSF81653">
    <property type="entry name" value="Calcium ATPase, transduction domain A"/>
    <property type="match status" value="1"/>
</dbReference>
<dbReference type="Pfam" id="PF00403">
    <property type="entry name" value="HMA"/>
    <property type="match status" value="1"/>
</dbReference>
<dbReference type="PANTHER" id="PTHR43520">
    <property type="entry name" value="ATP7, ISOFORM B"/>
    <property type="match status" value="1"/>
</dbReference>
<proteinExistence type="inferred from homology"/>
<reference evidence="18 19" key="1">
    <citation type="submission" date="2020-07" db="EMBL/GenBank/DDBJ databases">
        <title>Transfer of Campylobacter canadensis to the novel genus Avispirillum gen. nov., that also includes two novel species recovered from migratory waterfowl: Avispirillum anseris sp. nov. and Avispirillum brantae sp. nov.</title>
        <authorList>
            <person name="Miller W.G."/>
            <person name="Chapman M.H."/>
            <person name="Yee E."/>
            <person name="Inglis G.D."/>
        </authorList>
    </citation>
    <scope>NUCLEOTIDE SEQUENCE [LARGE SCALE GENOMIC DNA]</scope>
    <source>
        <strain evidence="18 19">L283</strain>
    </source>
</reference>
<comment type="similarity">
    <text evidence="3 16">Belongs to the cation transport ATPase (P-type) (TC 3.A.3) family. Type IB subfamily.</text>
</comment>
<dbReference type="PANTHER" id="PTHR43520:SF8">
    <property type="entry name" value="P-TYPE CU(+) TRANSPORTER"/>
    <property type="match status" value="1"/>
</dbReference>
<dbReference type="InterPro" id="IPR017969">
    <property type="entry name" value="Heavy-metal-associated_CS"/>
</dbReference>
<keyword evidence="5" id="KW-0597">Phosphoprotein</keyword>
<dbReference type="InterPro" id="IPR027256">
    <property type="entry name" value="P-typ_ATPase_IB"/>
</dbReference>
<evidence type="ECO:0000256" key="3">
    <source>
        <dbReference type="ARBA" id="ARBA00006024"/>
    </source>
</evidence>
<evidence type="ECO:0000256" key="12">
    <source>
        <dbReference type="ARBA" id="ARBA00023065"/>
    </source>
</evidence>
<evidence type="ECO:0000256" key="13">
    <source>
        <dbReference type="ARBA" id="ARBA00023136"/>
    </source>
</evidence>
<evidence type="ECO:0000256" key="10">
    <source>
        <dbReference type="ARBA" id="ARBA00022967"/>
    </source>
</evidence>
<evidence type="ECO:0000256" key="6">
    <source>
        <dbReference type="ARBA" id="ARBA00022692"/>
    </source>
</evidence>
<dbReference type="InterPro" id="IPR006121">
    <property type="entry name" value="HMA_dom"/>
</dbReference>